<protein>
    <submittedName>
        <fullName evidence="1">Uncharacterized protein</fullName>
    </submittedName>
</protein>
<organism evidence="1">
    <name type="scientific">Arundo donax</name>
    <name type="common">Giant reed</name>
    <name type="synonym">Donax arundinaceus</name>
    <dbReference type="NCBI Taxonomy" id="35708"/>
    <lineage>
        <taxon>Eukaryota</taxon>
        <taxon>Viridiplantae</taxon>
        <taxon>Streptophyta</taxon>
        <taxon>Embryophyta</taxon>
        <taxon>Tracheophyta</taxon>
        <taxon>Spermatophyta</taxon>
        <taxon>Magnoliopsida</taxon>
        <taxon>Liliopsida</taxon>
        <taxon>Poales</taxon>
        <taxon>Poaceae</taxon>
        <taxon>PACMAD clade</taxon>
        <taxon>Arundinoideae</taxon>
        <taxon>Arundineae</taxon>
        <taxon>Arundo</taxon>
    </lineage>
</organism>
<name>A0A0A9A1S8_ARUDO</name>
<proteinExistence type="predicted"/>
<dbReference type="AlphaFoldDB" id="A0A0A9A1S8"/>
<reference evidence="1" key="2">
    <citation type="journal article" date="2015" name="Data Brief">
        <title>Shoot transcriptome of the giant reed, Arundo donax.</title>
        <authorList>
            <person name="Barrero R.A."/>
            <person name="Guerrero F.D."/>
            <person name="Moolhuijzen P."/>
            <person name="Goolsby J.A."/>
            <person name="Tidwell J."/>
            <person name="Bellgard S.E."/>
            <person name="Bellgard M.I."/>
        </authorList>
    </citation>
    <scope>NUCLEOTIDE SEQUENCE</scope>
    <source>
        <tissue evidence="1">Shoot tissue taken approximately 20 cm above the soil surface</tissue>
    </source>
</reference>
<evidence type="ECO:0000313" key="1">
    <source>
        <dbReference type="EMBL" id="JAD45036.1"/>
    </source>
</evidence>
<accession>A0A0A9A1S8</accession>
<reference evidence="1" key="1">
    <citation type="submission" date="2014-09" db="EMBL/GenBank/DDBJ databases">
        <authorList>
            <person name="Magalhaes I.L.F."/>
            <person name="Oliveira U."/>
            <person name="Santos F.R."/>
            <person name="Vidigal T.H.D.A."/>
            <person name="Brescovit A.D."/>
            <person name="Santos A.J."/>
        </authorList>
    </citation>
    <scope>NUCLEOTIDE SEQUENCE</scope>
    <source>
        <tissue evidence="1">Shoot tissue taken approximately 20 cm above the soil surface</tissue>
    </source>
</reference>
<sequence length="30" mass="3339">MEESIYLSQGARSATKGGTINRKEIFLIKP</sequence>
<dbReference type="EMBL" id="GBRH01252859">
    <property type="protein sequence ID" value="JAD45036.1"/>
    <property type="molecule type" value="Transcribed_RNA"/>
</dbReference>